<keyword evidence="2" id="KW-0255">Endonuclease</keyword>
<proteinExistence type="predicted"/>
<dbReference type="InterPro" id="IPR008538">
    <property type="entry name" value="Uma2"/>
</dbReference>
<keyword evidence="3" id="KW-1185">Reference proteome</keyword>
<keyword evidence="2" id="KW-0378">Hydrolase</keyword>
<dbReference type="InterPro" id="IPR012296">
    <property type="entry name" value="Nuclease_put_TT1808"/>
</dbReference>
<dbReference type="Proteomes" id="UP000733379">
    <property type="component" value="Unassembled WGS sequence"/>
</dbReference>
<dbReference type="GO" id="GO:0004519">
    <property type="term" value="F:endonuclease activity"/>
    <property type="evidence" value="ECO:0007669"/>
    <property type="project" value="UniProtKB-KW"/>
</dbReference>
<gene>
    <name evidence="2" type="ORF">KO481_21560</name>
</gene>
<keyword evidence="2" id="KW-0540">Nuclease</keyword>
<dbReference type="RefSeq" id="WP_215919134.1">
    <property type="nucleotide sequence ID" value="NZ_JAHKNI010000007.1"/>
</dbReference>
<dbReference type="Gene3D" id="3.90.1570.10">
    <property type="entry name" value="tt1808, chain A"/>
    <property type="match status" value="1"/>
</dbReference>
<organism evidence="2 3">
    <name type="scientific">Nocardia albiluteola</name>
    <dbReference type="NCBI Taxonomy" id="2842303"/>
    <lineage>
        <taxon>Bacteria</taxon>
        <taxon>Bacillati</taxon>
        <taxon>Actinomycetota</taxon>
        <taxon>Actinomycetes</taxon>
        <taxon>Mycobacteriales</taxon>
        <taxon>Nocardiaceae</taxon>
        <taxon>Nocardia</taxon>
    </lineage>
</organism>
<name>A0ABS6B1E3_9NOCA</name>
<dbReference type="EMBL" id="JAHKNI010000007">
    <property type="protein sequence ID" value="MBU3064107.1"/>
    <property type="molecule type" value="Genomic_DNA"/>
</dbReference>
<evidence type="ECO:0000313" key="3">
    <source>
        <dbReference type="Proteomes" id="UP000733379"/>
    </source>
</evidence>
<dbReference type="Pfam" id="PF05685">
    <property type="entry name" value="Uma2"/>
    <property type="match status" value="1"/>
</dbReference>
<dbReference type="SUPFAM" id="SSF52980">
    <property type="entry name" value="Restriction endonuclease-like"/>
    <property type="match status" value="1"/>
</dbReference>
<feature type="domain" description="Putative restriction endonuclease" evidence="1">
    <location>
        <begin position="13"/>
        <end position="173"/>
    </location>
</feature>
<accession>A0ABS6B1E3</accession>
<evidence type="ECO:0000259" key="1">
    <source>
        <dbReference type="Pfam" id="PF05685"/>
    </source>
</evidence>
<sequence length="189" mass="20327">MAPTPYGRPITAEEFDTLRTDEPHRNEIENGLLLANGCLTPLRSRAISRLMVQLDSQAPPGLESFSGLEAELLGPSPRRVLDIVVAPVGVDEQARIRADQIVLAVEIATSGESAVRNFSVKAGEFAANGITHHWVIDILEPEPAGLTIYTLDTEGNYHIIPRAAGVVSVDAPFPLTIDLGALTARRSTQ</sequence>
<dbReference type="InterPro" id="IPR011335">
    <property type="entry name" value="Restrct_endonuc-II-like"/>
</dbReference>
<protein>
    <submittedName>
        <fullName evidence="2">Uma2 family endonuclease</fullName>
    </submittedName>
</protein>
<comment type="caution">
    <text evidence="2">The sequence shown here is derived from an EMBL/GenBank/DDBJ whole genome shotgun (WGS) entry which is preliminary data.</text>
</comment>
<evidence type="ECO:0000313" key="2">
    <source>
        <dbReference type="EMBL" id="MBU3064107.1"/>
    </source>
</evidence>
<reference evidence="2 3" key="1">
    <citation type="submission" date="2021-06" db="EMBL/GenBank/DDBJ databases">
        <title>Actinomycetes sequencing.</title>
        <authorList>
            <person name="Shan Q."/>
        </authorList>
    </citation>
    <scope>NUCLEOTIDE SEQUENCE [LARGE SCALE GENOMIC DNA]</scope>
    <source>
        <strain evidence="2 3">NEAU-G5</strain>
    </source>
</reference>